<keyword evidence="1" id="KW-0472">Membrane</keyword>
<keyword evidence="1" id="KW-0812">Transmembrane</keyword>
<dbReference type="RefSeq" id="WP_317713873.1">
    <property type="nucleotide sequence ID" value="NZ_JAWLUM010000003.1"/>
</dbReference>
<keyword evidence="1" id="KW-1133">Transmembrane helix</keyword>
<dbReference type="Proteomes" id="UP001185792">
    <property type="component" value="Unassembled WGS sequence"/>
</dbReference>
<dbReference type="EMBL" id="JAWLUM010000003">
    <property type="protein sequence ID" value="MDV7135414.1"/>
    <property type="molecule type" value="Genomic_DNA"/>
</dbReference>
<organism evidence="2 3">
    <name type="scientific">Williamsia marianensis</name>
    <dbReference type="NCBI Taxonomy" id="85044"/>
    <lineage>
        <taxon>Bacteria</taxon>
        <taxon>Bacillati</taxon>
        <taxon>Actinomycetota</taxon>
        <taxon>Actinomycetes</taxon>
        <taxon>Mycobacteriales</taxon>
        <taxon>Nocardiaceae</taxon>
        <taxon>Williamsia</taxon>
    </lineage>
</organism>
<evidence type="ECO:0000256" key="1">
    <source>
        <dbReference type="SAM" id="Phobius"/>
    </source>
</evidence>
<protein>
    <submittedName>
        <fullName evidence="2">Uncharacterized protein</fullName>
    </submittedName>
</protein>
<name>A0ABU4EW07_WILMA</name>
<feature type="transmembrane region" description="Helical" evidence="1">
    <location>
        <begin position="7"/>
        <end position="27"/>
    </location>
</feature>
<feature type="transmembrane region" description="Helical" evidence="1">
    <location>
        <begin position="33"/>
        <end position="53"/>
    </location>
</feature>
<reference evidence="2 3" key="1">
    <citation type="submission" date="2023-10" db="EMBL/GenBank/DDBJ databases">
        <title>Development of a sustainable strategy for remediation of hydrocarbon-contaminated territories based on the waste exchange concept.</title>
        <authorList>
            <person name="Krivoruchko A."/>
        </authorList>
    </citation>
    <scope>NUCLEOTIDE SEQUENCE [LARGE SCALE GENOMIC DNA]</scope>
    <source>
        <strain evidence="2 3">IEGM 1236</strain>
    </source>
</reference>
<proteinExistence type="predicted"/>
<evidence type="ECO:0000313" key="3">
    <source>
        <dbReference type="Proteomes" id="UP001185792"/>
    </source>
</evidence>
<keyword evidence="3" id="KW-1185">Reference proteome</keyword>
<sequence>MWIERSAWAGNSIVAGVAVFLAAVPLAKTTAGWVFYVVGGLMIVATILLFPYAEAGGRKKRLLGALTRDGGTRNRTQVAGANSQQVIADGDVNIGRIGNNQ</sequence>
<accession>A0ABU4EW07</accession>
<evidence type="ECO:0000313" key="2">
    <source>
        <dbReference type="EMBL" id="MDV7135414.1"/>
    </source>
</evidence>
<gene>
    <name evidence="2" type="ORF">R4198_17065</name>
</gene>
<comment type="caution">
    <text evidence="2">The sequence shown here is derived from an EMBL/GenBank/DDBJ whole genome shotgun (WGS) entry which is preliminary data.</text>
</comment>